<dbReference type="InterPro" id="IPR017972">
    <property type="entry name" value="Cyt_P450_CS"/>
</dbReference>
<dbReference type="InterPro" id="IPR002397">
    <property type="entry name" value="Cyt_P450_B"/>
</dbReference>
<keyword evidence="4" id="KW-1185">Reference proteome</keyword>
<dbReference type="PRINTS" id="PR00385">
    <property type="entry name" value="P450"/>
</dbReference>
<dbReference type="Gene3D" id="1.10.630.10">
    <property type="entry name" value="Cytochrome P450"/>
    <property type="match status" value="1"/>
</dbReference>
<organism evidence="3 4">
    <name type="scientific">Sphingobium soli</name>
    <dbReference type="NCBI Taxonomy" id="1591116"/>
    <lineage>
        <taxon>Bacteria</taxon>
        <taxon>Pseudomonadati</taxon>
        <taxon>Pseudomonadota</taxon>
        <taxon>Alphaproteobacteria</taxon>
        <taxon>Sphingomonadales</taxon>
        <taxon>Sphingomonadaceae</taxon>
        <taxon>Sphingobium</taxon>
    </lineage>
</organism>
<dbReference type="InterPro" id="IPR036396">
    <property type="entry name" value="Cyt_P450_sf"/>
</dbReference>
<evidence type="ECO:0000256" key="2">
    <source>
        <dbReference type="RuleBase" id="RU000461"/>
    </source>
</evidence>
<protein>
    <submittedName>
        <fullName evidence="3">Cytochrome P450</fullName>
    </submittedName>
</protein>
<evidence type="ECO:0000313" key="3">
    <source>
        <dbReference type="EMBL" id="MCC4233370.1"/>
    </source>
</evidence>
<keyword evidence="2" id="KW-0349">Heme</keyword>
<dbReference type="Proteomes" id="UP001198830">
    <property type="component" value="Unassembled WGS sequence"/>
</dbReference>
<evidence type="ECO:0000256" key="1">
    <source>
        <dbReference type="ARBA" id="ARBA00010617"/>
    </source>
</evidence>
<dbReference type="PROSITE" id="PS00086">
    <property type="entry name" value="CYTOCHROME_P450"/>
    <property type="match status" value="1"/>
</dbReference>
<accession>A0ABS8H4C0</accession>
<sequence length="300" mass="33071">MEINITFKRMQELRPRVQSVLDDLLDKIEVGGQPADLVTALAGPLPSIVISLMLGVPAEYHRDMEAFGAQKNDITAVPSVPAEAARQMGIIIDRILREREANPGDGEDLLSRLVIDQILPGHLSHQAAISMVSLLYLAGHETTTNQITLGIVTLLRNPDQLAKLKAQPESVARAVDEMLRFNSIVQYNSARVATADVEIGGHTVKKGEGVYALITAANHDPDVYSYPDCFNVERDASNHMAFSFGIHQCLGQSLARMELEVVFGTLFKRFPALSLAIPFEDLEFKNEQLVHGLRALPVRW</sequence>
<comment type="caution">
    <text evidence="3">The sequence shown here is derived from an EMBL/GenBank/DDBJ whole genome shotgun (WGS) entry which is preliminary data.</text>
</comment>
<dbReference type="SUPFAM" id="SSF48264">
    <property type="entry name" value="Cytochrome P450"/>
    <property type="match status" value="1"/>
</dbReference>
<keyword evidence="2" id="KW-0560">Oxidoreductase</keyword>
<dbReference type="InterPro" id="IPR001128">
    <property type="entry name" value="Cyt_P450"/>
</dbReference>
<dbReference type="EMBL" id="JAJGNP010000008">
    <property type="protein sequence ID" value="MCC4233370.1"/>
    <property type="molecule type" value="Genomic_DNA"/>
</dbReference>
<evidence type="ECO:0000313" key="4">
    <source>
        <dbReference type="Proteomes" id="UP001198830"/>
    </source>
</evidence>
<name>A0ABS8H4C0_9SPHN</name>
<dbReference type="Pfam" id="PF00067">
    <property type="entry name" value="p450"/>
    <property type="match status" value="1"/>
</dbReference>
<dbReference type="PANTHER" id="PTHR46696">
    <property type="entry name" value="P450, PUTATIVE (EUROFUNG)-RELATED"/>
    <property type="match status" value="1"/>
</dbReference>
<proteinExistence type="inferred from homology"/>
<dbReference type="PRINTS" id="PR00359">
    <property type="entry name" value="BP450"/>
</dbReference>
<dbReference type="CDD" id="cd11030">
    <property type="entry name" value="CYP105-like"/>
    <property type="match status" value="1"/>
</dbReference>
<keyword evidence="2" id="KW-0503">Monooxygenase</keyword>
<keyword evidence="2" id="KW-0479">Metal-binding</keyword>
<reference evidence="3 4" key="1">
    <citation type="submission" date="2021-10" db="EMBL/GenBank/DDBJ databases">
        <title>The diversity and Nitrogen Metabolism of Culturable Nitrate-Utilizing Bacteria Within the Oxygen Minimum Zone of the Changjiang (Yangtze River)Estuary.</title>
        <authorList>
            <person name="Zhang D."/>
            <person name="Zheng J."/>
            <person name="Liu S."/>
            <person name="He W."/>
        </authorList>
    </citation>
    <scope>NUCLEOTIDE SEQUENCE [LARGE SCALE GENOMIC DNA]</scope>
    <source>
        <strain evidence="3 4">FXH275-2</strain>
    </source>
</reference>
<dbReference type="PANTHER" id="PTHR46696:SF6">
    <property type="entry name" value="P450, PUTATIVE (EUROFUNG)-RELATED"/>
    <property type="match status" value="1"/>
</dbReference>
<gene>
    <name evidence="3" type="ORF">LL253_11790</name>
</gene>
<comment type="similarity">
    <text evidence="1 2">Belongs to the cytochrome P450 family.</text>
</comment>
<keyword evidence="2" id="KW-0408">Iron</keyword>